<evidence type="ECO:0000259" key="4">
    <source>
        <dbReference type="Pfam" id="PF26010"/>
    </source>
</evidence>
<feature type="transmembrane region" description="Helical" evidence="2">
    <location>
        <begin position="1254"/>
        <end position="1277"/>
    </location>
</feature>
<evidence type="ECO:0000313" key="5">
    <source>
        <dbReference type="Proteomes" id="UP000694864"/>
    </source>
</evidence>
<reference evidence="6" key="2">
    <citation type="submission" date="2025-08" db="UniProtKB">
        <authorList>
            <consortium name="RefSeq"/>
        </authorList>
    </citation>
    <scope>IDENTIFICATION</scope>
    <source>
        <tissue evidence="6">Leaf</tissue>
    </source>
</reference>
<feature type="transmembrane region" description="Helical" evidence="2">
    <location>
        <begin position="1187"/>
        <end position="1212"/>
    </location>
</feature>
<keyword evidence="2" id="KW-1133">Transmembrane helix</keyword>
<feature type="transmembrane region" description="Helical" evidence="2">
    <location>
        <begin position="1218"/>
        <end position="1242"/>
    </location>
</feature>
<protein>
    <submittedName>
        <fullName evidence="6">Uncharacterized protein LOC104737950</fullName>
    </submittedName>
</protein>
<keyword evidence="2" id="KW-0472">Membrane</keyword>
<keyword evidence="5" id="KW-1185">Reference proteome</keyword>
<evidence type="ECO:0000256" key="1">
    <source>
        <dbReference type="SAM" id="MobiDB-lite"/>
    </source>
</evidence>
<gene>
    <name evidence="6" type="primary">LOC104737950</name>
</gene>
<dbReference type="PANTHER" id="PTHR31513">
    <property type="entry name" value="EPHRIN TYPE-B RECEPTOR"/>
    <property type="match status" value="1"/>
</dbReference>
<keyword evidence="2" id="KW-0812">Transmembrane</keyword>
<name>A0ABM0VI30_CAMSA</name>
<dbReference type="RefSeq" id="XP_010456496.1">
    <property type="nucleotide sequence ID" value="XM_010458194.2"/>
</dbReference>
<feature type="signal peptide" evidence="3">
    <location>
        <begin position="1"/>
        <end position="25"/>
    </location>
</feature>
<evidence type="ECO:0000313" key="6">
    <source>
        <dbReference type="RefSeq" id="XP_010456496.1"/>
    </source>
</evidence>
<evidence type="ECO:0000256" key="3">
    <source>
        <dbReference type="SAM" id="SignalP"/>
    </source>
</evidence>
<dbReference type="PANTHER" id="PTHR31513:SF1">
    <property type="entry name" value="EPHRIN TYPE-B RECEPTOR"/>
    <property type="match status" value="1"/>
</dbReference>
<dbReference type="InterPro" id="IPR058316">
    <property type="entry name" value="DUF8003"/>
</dbReference>
<feature type="transmembrane region" description="Helical" evidence="2">
    <location>
        <begin position="888"/>
        <end position="908"/>
    </location>
</feature>
<organism evidence="5 6">
    <name type="scientific">Camelina sativa</name>
    <name type="common">False flax</name>
    <name type="synonym">Myagrum sativum</name>
    <dbReference type="NCBI Taxonomy" id="90675"/>
    <lineage>
        <taxon>Eukaryota</taxon>
        <taxon>Viridiplantae</taxon>
        <taxon>Streptophyta</taxon>
        <taxon>Embryophyta</taxon>
        <taxon>Tracheophyta</taxon>
        <taxon>Spermatophyta</taxon>
        <taxon>Magnoliopsida</taxon>
        <taxon>eudicotyledons</taxon>
        <taxon>Gunneridae</taxon>
        <taxon>Pentapetalae</taxon>
        <taxon>rosids</taxon>
        <taxon>malvids</taxon>
        <taxon>Brassicales</taxon>
        <taxon>Brassicaceae</taxon>
        <taxon>Camelineae</taxon>
        <taxon>Camelina</taxon>
    </lineage>
</organism>
<dbReference type="Pfam" id="PF26010">
    <property type="entry name" value="DUF8003"/>
    <property type="match status" value="1"/>
</dbReference>
<accession>A0ABM0VI30</accession>
<dbReference type="Proteomes" id="UP000694864">
    <property type="component" value="Chromosome 13"/>
</dbReference>
<dbReference type="GeneID" id="104737950"/>
<reference evidence="5" key="1">
    <citation type="journal article" date="2014" name="Nat. Commun.">
        <title>The emerging biofuel crop Camelina sativa retains a highly undifferentiated hexaploid genome structure.</title>
        <authorList>
            <person name="Kagale S."/>
            <person name="Koh C."/>
            <person name="Nixon J."/>
            <person name="Bollina V."/>
            <person name="Clarke W.E."/>
            <person name="Tuteja R."/>
            <person name="Spillane C."/>
            <person name="Robinson S.J."/>
            <person name="Links M.G."/>
            <person name="Clarke C."/>
            <person name="Higgins E.E."/>
            <person name="Huebert T."/>
            <person name="Sharpe A.G."/>
            <person name="Parkin I.A."/>
        </authorList>
    </citation>
    <scope>NUCLEOTIDE SEQUENCE [LARGE SCALE GENOMIC DNA]</scope>
    <source>
        <strain evidence="5">cv. DH55</strain>
    </source>
</reference>
<feature type="region of interest" description="Disordered" evidence="1">
    <location>
        <begin position="160"/>
        <end position="180"/>
    </location>
</feature>
<feature type="domain" description="DUF8003" evidence="4">
    <location>
        <begin position="800"/>
        <end position="874"/>
    </location>
</feature>
<sequence length="1344" mass="144181">MARFHSQFVFFFVLVAGFAVNPSSSYRFTIVEPISGSDSDLNSDSESLLFHQDYSPPAPPPPPPHGPSVSCSEDLGGVGFLDTTCKIVADFNLTHDVYIAGKGNFIILPGVKFHCPIPGCSIAINVSGNFSLGAESTIVAGTLELAAGNASFANGSAVNTTGLAGNPPPQTSGTPQGIDGAGGGHGGRGACCLTDTKKLPEDVWGGDAYSWSTLQMPWSYGSKGGSTSREIDYGGGGGGKVKMDILQFLDVNGSILANGAYGGAKGGGGAGGSIYIKAYKMTGIGLISACGGSGYGGGGGGRVSVDIFSRHDDPKIFVHGGYSIGCPDNSGAAGTLYDAVPRSLFVSNYNMTTDTYTLLLEFPFQPLWTNVYIQDKARATCPLLWSRVQVQGQISLLCGGVLSFGLAHYGTSVFELLAEELLMSDSTIKVYGALRMTVKMFLMWNSELHIDGGGGDTSVSTSILEASNLFVLRGSSVIRSNANLGVHGQGFLNLTGPGDSIEAQRLVLSLFYRIYVGPGSILRAPLQNASRDAVTPKLYCERQDCPYELLNPPEDCNVNSSLSFTLQICRVEDILVEGFIKGSVVHFHRAKTVTLQLSGEISASGMGCRGGVGEGKLLGNGIGSGGGHGGKGGRVCYNNSCVEGGITYGNANLPCELGSGSGDYSPGYSSAGGGIVVIGSMEQPLSGLSLKGSIRVDGESVKRLSRDENGSILAPGGGSGGTVLLFLRYLMLGESSLLSSGGGSGSPAGGGGGGGGRIHFHWSNIPTGDIYQPIASVKGIIHARGGAAVNDGFFGKNGTITGTDCPKGLHGIFCKECPSGTFKNVTGSDSSLCRPCPVDELPTRAVYVPVRGGVSETPCPYRCVSERYHMPHCYTALEELIYTFGGPWLFGLLLMGLLILLALVLSVARMKFVGVDDLPGPAPTQHGSQIDHSFPFLESLNEVLETNRAEQSQSHVHRMYFMGPNTFSEPWHLSHIPPGEIKEIVYEAAFNTFVDEINSIAAYQWWEGAIYSILSVVAYPLAWSWQQWRRKMKLQKLREFVRSEYDHSCLRSCRSRALYEGLKVAATSDLMLAYLDFFLGGDEKRTDIHTLEDCEPTSPQCVSESAWTEIQPRYGVHAHKENSPAHLRESMLFNQTNINTEDYTTRRKNYGGIIDLDSLPSLKEKRDMFFLLSFLVHNTKPVGHQDMVGLVISMLLLGDFSLVLLTLLQLYSISLLDVLLALFILPLGLLLPFPAGINALFSHGPRRSAGLARVYALWNFISLVNVFVAFLCGYVHYNTESSASKKTPFQPWNINMGESEWWIFPAGLVVCKIMQSQLINRHVANLEIQDRSLYSKDYELFWQS</sequence>
<keyword evidence="3" id="KW-0732">Signal</keyword>
<feature type="chain" id="PRO_5046804360" evidence="3">
    <location>
        <begin position="26"/>
        <end position="1344"/>
    </location>
</feature>
<evidence type="ECO:0000256" key="2">
    <source>
        <dbReference type="SAM" id="Phobius"/>
    </source>
</evidence>
<proteinExistence type="predicted"/>